<reference evidence="2" key="1">
    <citation type="submission" date="2022-04" db="EMBL/GenBank/DDBJ databases">
        <title>Desulfatitalea alkaliphila sp. nov., a novel anaerobic sulfate-reducing bacterium isolated from terrestrial mud volcano, Taman Peninsula, Russia.</title>
        <authorList>
            <person name="Khomyakova M.A."/>
            <person name="Merkel A.Y."/>
            <person name="Slobodkin A.I."/>
        </authorList>
    </citation>
    <scope>NUCLEOTIDE SEQUENCE</scope>
    <source>
        <strain evidence="2">M08but</strain>
    </source>
</reference>
<dbReference type="Proteomes" id="UP001165427">
    <property type="component" value="Unassembled WGS sequence"/>
</dbReference>
<evidence type="ECO:0000313" key="3">
    <source>
        <dbReference type="Proteomes" id="UP001165427"/>
    </source>
</evidence>
<protein>
    <recommendedName>
        <fullName evidence="4">TRAP transporter solute receptor, TAXI family</fullName>
    </recommendedName>
</protein>
<evidence type="ECO:0008006" key="4">
    <source>
        <dbReference type="Google" id="ProtNLM"/>
    </source>
</evidence>
<dbReference type="PANTHER" id="PTHR42941:SF1">
    <property type="entry name" value="SLL1037 PROTEIN"/>
    <property type="match status" value="1"/>
</dbReference>
<feature type="chain" id="PRO_5041303973" description="TRAP transporter solute receptor, TAXI family" evidence="1">
    <location>
        <begin position="25"/>
        <end position="356"/>
    </location>
</feature>
<dbReference type="AlphaFoldDB" id="A0AA41R583"/>
<dbReference type="RefSeq" id="WP_246907089.1">
    <property type="nucleotide sequence ID" value="NZ_JALJRB010000010.1"/>
</dbReference>
<feature type="signal peptide" evidence="1">
    <location>
        <begin position="1"/>
        <end position="24"/>
    </location>
</feature>
<sequence length="356" mass="39471">MKRSLLIIVSLMALIAMLGGPGLAAAQREPVDVVFMTTPFGTHMYASGAAAEQVFKKAGSWVRVKHQETPGAMYMYRYVVENLEKMKKGEAPHTLVMGAPDLLPFLLEARPPFEKVRWPGVKAVVPNPSVMGVYATFDPEIRTLRQLEGKKVCTGERSRPFQGILLDKPLFSLLGIYDDIRWSFLGSVGCKDAFLNNAVDALPLRFMGMVEIDDQGMMTTPRASGGPATLEVLNSGRKVHFIPMPPELLGKIRDIPGALVQHPIVFRKNAFEGLDQDLFGRAGPNCFIGDAAIPDDIVMEIVRVWHEHRAEFGKYADFLNYMPRTPYPIGADPEDVHPGVLRFMEEKGLPVPKVAR</sequence>
<dbReference type="EMBL" id="JALJRB010000010">
    <property type="protein sequence ID" value="MCJ8501041.1"/>
    <property type="molecule type" value="Genomic_DNA"/>
</dbReference>
<accession>A0AA41R583</accession>
<evidence type="ECO:0000313" key="2">
    <source>
        <dbReference type="EMBL" id="MCJ8501041.1"/>
    </source>
</evidence>
<organism evidence="2 3">
    <name type="scientific">Desulfatitalea alkaliphila</name>
    <dbReference type="NCBI Taxonomy" id="2929485"/>
    <lineage>
        <taxon>Bacteria</taxon>
        <taxon>Pseudomonadati</taxon>
        <taxon>Thermodesulfobacteriota</taxon>
        <taxon>Desulfobacteria</taxon>
        <taxon>Desulfobacterales</taxon>
        <taxon>Desulfosarcinaceae</taxon>
        <taxon>Desulfatitalea</taxon>
    </lineage>
</organism>
<gene>
    <name evidence="2" type="ORF">MRX98_10700</name>
</gene>
<dbReference type="SUPFAM" id="SSF53850">
    <property type="entry name" value="Periplasmic binding protein-like II"/>
    <property type="match status" value="1"/>
</dbReference>
<keyword evidence="1" id="KW-0732">Signal</keyword>
<dbReference type="PANTHER" id="PTHR42941">
    <property type="entry name" value="SLL1037 PROTEIN"/>
    <property type="match status" value="1"/>
</dbReference>
<proteinExistence type="predicted"/>
<dbReference type="Gene3D" id="3.40.190.10">
    <property type="entry name" value="Periplasmic binding protein-like II"/>
    <property type="match status" value="2"/>
</dbReference>
<keyword evidence="3" id="KW-1185">Reference proteome</keyword>
<evidence type="ECO:0000256" key="1">
    <source>
        <dbReference type="SAM" id="SignalP"/>
    </source>
</evidence>
<dbReference type="InterPro" id="IPR011852">
    <property type="entry name" value="TRAP_TAXI"/>
</dbReference>
<comment type="caution">
    <text evidence="2">The sequence shown here is derived from an EMBL/GenBank/DDBJ whole genome shotgun (WGS) entry which is preliminary data.</text>
</comment>
<name>A0AA41R583_9BACT</name>